<evidence type="ECO:0000313" key="1">
    <source>
        <dbReference type="EMBL" id="GMF08126.1"/>
    </source>
</evidence>
<dbReference type="Proteomes" id="UP001165064">
    <property type="component" value="Unassembled WGS sequence"/>
</dbReference>
<keyword evidence="2" id="KW-1185">Reference proteome</keyword>
<sequence>MAMSELAKAQNKMAFGKEEETRMDAFGEEIGLGMAGKFSNGGSYRTMAETKKAQMTKAMASKIQKFTGNANNNEGGSKLIKSLNADDRLLCLQGSTNGANGKGGSKQDDVGLPSWLQPQQTSDKKRLHDDESKIRRTKQRRS</sequence>
<proteinExistence type="predicted"/>
<comment type="caution">
    <text evidence="1">The sequence shown here is derived from an EMBL/GenBank/DDBJ whole genome shotgun (WGS) entry which is preliminary data.</text>
</comment>
<evidence type="ECO:0000313" key="2">
    <source>
        <dbReference type="Proteomes" id="UP001165064"/>
    </source>
</evidence>
<dbReference type="EMBL" id="BSXS01016699">
    <property type="protein sequence ID" value="GMF08126.1"/>
    <property type="molecule type" value="Genomic_DNA"/>
</dbReference>
<reference evidence="1" key="1">
    <citation type="submission" date="2023-04" db="EMBL/GenBank/DDBJ databases">
        <title>Ambrosiozyma monospora NBRC 10751.</title>
        <authorList>
            <person name="Ichikawa N."/>
            <person name="Sato H."/>
            <person name="Tonouchi N."/>
        </authorList>
    </citation>
    <scope>NUCLEOTIDE SEQUENCE</scope>
    <source>
        <strain evidence="1">NBRC 10751</strain>
    </source>
</reference>
<protein>
    <submittedName>
        <fullName evidence="1">Unnamed protein product</fullName>
    </submittedName>
</protein>
<name>A0ACB5UC04_AMBMO</name>
<gene>
    <name evidence="1" type="ORF">Amon02_001316700</name>
</gene>
<accession>A0ACB5UC04</accession>
<organism evidence="1 2">
    <name type="scientific">Ambrosiozyma monospora</name>
    <name type="common">Yeast</name>
    <name type="synonym">Endomycopsis monosporus</name>
    <dbReference type="NCBI Taxonomy" id="43982"/>
    <lineage>
        <taxon>Eukaryota</taxon>
        <taxon>Fungi</taxon>
        <taxon>Dikarya</taxon>
        <taxon>Ascomycota</taxon>
        <taxon>Saccharomycotina</taxon>
        <taxon>Pichiomycetes</taxon>
        <taxon>Pichiales</taxon>
        <taxon>Pichiaceae</taxon>
        <taxon>Ambrosiozyma</taxon>
    </lineage>
</organism>